<keyword evidence="7" id="KW-0805">Transcription regulation</keyword>
<keyword evidence="4" id="KW-0547">Nucleotide-binding</keyword>
<evidence type="ECO:0000256" key="4">
    <source>
        <dbReference type="ARBA" id="ARBA00022741"/>
    </source>
</evidence>
<dbReference type="InterPro" id="IPR025943">
    <property type="entry name" value="Sigma_54_int_dom_ATP-bd_2"/>
</dbReference>
<dbReference type="InterPro" id="IPR001789">
    <property type="entry name" value="Sig_transdc_resp-reg_receiver"/>
</dbReference>
<dbReference type="GO" id="GO:0005737">
    <property type="term" value="C:cytoplasm"/>
    <property type="evidence" value="ECO:0007669"/>
    <property type="project" value="UniProtKB-SubCell"/>
</dbReference>
<dbReference type="InterPro" id="IPR058031">
    <property type="entry name" value="AAA_lid_NorR"/>
</dbReference>
<dbReference type="SMART" id="SM00448">
    <property type="entry name" value="REC"/>
    <property type="match status" value="1"/>
</dbReference>
<keyword evidence="9" id="KW-0010">Activator</keyword>
<dbReference type="FunFam" id="3.40.50.300:FF:000006">
    <property type="entry name" value="DNA-binding transcriptional regulator NtrC"/>
    <property type="match status" value="1"/>
</dbReference>
<dbReference type="Gene3D" id="1.10.8.60">
    <property type="match status" value="1"/>
</dbReference>
<evidence type="ECO:0000256" key="6">
    <source>
        <dbReference type="ARBA" id="ARBA00023012"/>
    </source>
</evidence>
<dbReference type="FunFam" id="1.10.8.60:FF:000014">
    <property type="entry name" value="DNA-binding transcriptional regulator NtrC"/>
    <property type="match status" value="1"/>
</dbReference>
<keyword evidence="10" id="KW-0804">Transcription</keyword>
<evidence type="ECO:0000256" key="8">
    <source>
        <dbReference type="ARBA" id="ARBA00023125"/>
    </source>
</evidence>
<dbReference type="PANTHER" id="PTHR32071">
    <property type="entry name" value="TRANSCRIPTIONAL REGULATORY PROTEIN"/>
    <property type="match status" value="1"/>
</dbReference>
<dbReference type="GO" id="GO:0006355">
    <property type="term" value="P:regulation of DNA-templated transcription"/>
    <property type="evidence" value="ECO:0007669"/>
    <property type="project" value="InterPro"/>
</dbReference>
<evidence type="ECO:0000256" key="9">
    <source>
        <dbReference type="ARBA" id="ARBA00023159"/>
    </source>
</evidence>
<dbReference type="InterPro" id="IPR003593">
    <property type="entry name" value="AAA+_ATPase"/>
</dbReference>
<dbReference type="Gene3D" id="1.10.10.60">
    <property type="entry name" value="Homeodomain-like"/>
    <property type="match status" value="1"/>
</dbReference>
<dbReference type="RefSeq" id="WP_128465880.1">
    <property type="nucleotide sequence ID" value="NZ_CP035108.1"/>
</dbReference>
<dbReference type="PANTHER" id="PTHR32071:SF116">
    <property type="entry name" value="TRANSCRIPTIONAL REGULATORY PROTEIN GLRR"/>
    <property type="match status" value="1"/>
</dbReference>
<dbReference type="FunFam" id="3.40.50.2300:FF:000018">
    <property type="entry name" value="DNA-binding transcriptional regulator NtrC"/>
    <property type="match status" value="1"/>
</dbReference>
<keyword evidence="5" id="KW-0067">ATP-binding</keyword>
<keyword evidence="2" id="KW-0963">Cytoplasm</keyword>
<gene>
    <name evidence="14" type="ORF">EP073_03980</name>
</gene>
<dbReference type="PROSITE" id="PS00676">
    <property type="entry name" value="SIGMA54_INTERACT_2"/>
    <property type="match status" value="1"/>
</dbReference>
<organism evidence="14 15">
    <name type="scientific">Geovibrio thiophilus</name>
    <dbReference type="NCBI Taxonomy" id="139438"/>
    <lineage>
        <taxon>Bacteria</taxon>
        <taxon>Pseudomonadati</taxon>
        <taxon>Deferribacterota</taxon>
        <taxon>Deferribacteres</taxon>
        <taxon>Deferribacterales</taxon>
        <taxon>Geovibrionaceae</taxon>
        <taxon>Geovibrio</taxon>
    </lineage>
</organism>
<evidence type="ECO:0000256" key="5">
    <source>
        <dbReference type="ARBA" id="ARBA00022840"/>
    </source>
</evidence>
<dbReference type="PROSITE" id="PS00675">
    <property type="entry name" value="SIGMA54_INTERACT_1"/>
    <property type="match status" value="1"/>
</dbReference>
<evidence type="ECO:0000313" key="14">
    <source>
        <dbReference type="EMBL" id="QAR32593.1"/>
    </source>
</evidence>
<feature type="modified residue" description="4-aspartylphosphate" evidence="11">
    <location>
        <position position="52"/>
    </location>
</feature>
<evidence type="ECO:0000313" key="15">
    <source>
        <dbReference type="Proteomes" id="UP000287502"/>
    </source>
</evidence>
<evidence type="ECO:0000256" key="10">
    <source>
        <dbReference type="ARBA" id="ARBA00023163"/>
    </source>
</evidence>
<keyword evidence="8" id="KW-0238">DNA-binding</keyword>
<dbReference type="OrthoDB" id="9804019at2"/>
<dbReference type="InterPro" id="IPR002078">
    <property type="entry name" value="Sigma_54_int"/>
</dbReference>
<dbReference type="InterPro" id="IPR025662">
    <property type="entry name" value="Sigma_54_int_dom_ATP-bd_1"/>
</dbReference>
<dbReference type="Gene3D" id="3.40.50.2300">
    <property type="match status" value="1"/>
</dbReference>
<dbReference type="InterPro" id="IPR009057">
    <property type="entry name" value="Homeodomain-like_sf"/>
</dbReference>
<dbReference type="SUPFAM" id="SSF52172">
    <property type="entry name" value="CheY-like"/>
    <property type="match status" value="1"/>
</dbReference>
<dbReference type="Pfam" id="PF00072">
    <property type="entry name" value="Response_reg"/>
    <property type="match status" value="1"/>
</dbReference>
<dbReference type="SMART" id="SM00382">
    <property type="entry name" value="AAA"/>
    <property type="match status" value="1"/>
</dbReference>
<dbReference type="InterPro" id="IPR027417">
    <property type="entry name" value="P-loop_NTPase"/>
</dbReference>
<dbReference type="EMBL" id="CP035108">
    <property type="protein sequence ID" value="QAR32593.1"/>
    <property type="molecule type" value="Genomic_DNA"/>
</dbReference>
<dbReference type="Gene3D" id="3.40.50.300">
    <property type="entry name" value="P-loop containing nucleotide triphosphate hydrolases"/>
    <property type="match status" value="1"/>
</dbReference>
<dbReference type="CDD" id="cd00009">
    <property type="entry name" value="AAA"/>
    <property type="match status" value="1"/>
</dbReference>
<evidence type="ECO:0000256" key="2">
    <source>
        <dbReference type="ARBA" id="ARBA00022490"/>
    </source>
</evidence>
<dbReference type="Pfam" id="PF00158">
    <property type="entry name" value="Sigma54_activat"/>
    <property type="match status" value="1"/>
</dbReference>
<accession>A0A410JWR5</accession>
<dbReference type="KEGG" id="gtl:EP073_03980"/>
<dbReference type="SUPFAM" id="SSF52540">
    <property type="entry name" value="P-loop containing nucleoside triphosphate hydrolases"/>
    <property type="match status" value="1"/>
</dbReference>
<dbReference type="AlphaFoldDB" id="A0A410JWR5"/>
<dbReference type="PROSITE" id="PS50045">
    <property type="entry name" value="SIGMA54_INTERACT_4"/>
    <property type="match status" value="1"/>
</dbReference>
<dbReference type="Proteomes" id="UP000287502">
    <property type="component" value="Chromosome"/>
</dbReference>
<dbReference type="GO" id="GO:0003677">
    <property type="term" value="F:DNA binding"/>
    <property type="evidence" value="ECO:0007669"/>
    <property type="project" value="UniProtKB-KW"/>
</dbReference>
<reference evidence="14 15" key="1">
    <citation type="submission" date="2019-01" db="EMBL/GenBank/DDBJ databases">
        <title>Geovibrio thiophilus DSM 11263, complete genome.</title>
        <authorList>
            <person name="Spring S."/>
            <person name="Bunk B."/>
            <person name="Sproer C."/>
        </authorList>
    </citation>
    <scope>NUCLEOTIDE SEQUENCE [LARGE SCALE GENOMIC DNA]</scope>
    <source>
        <strain evidence="14 15">DSM 11263</strain>
    </source>
</reference>
<dbReference type="SUPFAM" id="SSF46689">
    <property type="entry name" value="Homeodomain-like"/>
    <property type="match status" value="1"/>
</dbReference>
<dbReference type="Pfam" id="PF25601">
    <property type="entry name" value="AAA_lid_14"/>
    <property type="match status" value="1"/>
</dbReference>
<evidence type="ECO:0000256" key="7">
    <source>
        <dbReference type="ARBA" id="ARBA00023015"/>
    </source>
</evidence>
<sequence>MNRILAVDDDPNLLEIIRLRLKSSGFDVFTADSGETALKLLEKEVFDAAVLDMKLEGETGLEIFENIKKNDPELPVIFLTAYGTIDEAVEAMRRGAVGYLTKPFDHRELVIQVEKAVEKNNLSRENLRLRNMLRETLLAGNIIGRSDKMRRLNEQILLAAGSDASVYIQGESGTGKELVAKMLHLSSARKDSPFVAINSSAIPESLMESELFGYEKGAFTGANRRKKGFFEQAQEGTLFMDEVSEMPLSMQAKLLRVLENREVYPLGSEKKIRLDIRLVSASNKDLTEEIKKGTFREDLFYRIHVMQLRIPPLRERREDIPLLAEHFIKMYSARYGRRAEHLSPQAFEKIMTCDWHGNVRELENTIESAVVLTAGTEIGADAVRLSSGANTPQTFKEAKKEFEERYARELMEINKGNVSKASRMADVYRADFYELLKKYSIDPESFR</sequence>
<evidence type="ECO:0000256" key="1">
    <source>
        <dbReference type="ARBA" id="ARBA00004496"/>
    </source>
</evidence>
<dbReference type="PROSITE" id="PS50110">
    <property type="entry name" value="RESPONSE_REGULATORY"/>
    <property type="match status" value="1"/>
</dbReference>
<keyword evidence="15" id="KW-1185">Reference proteome</keyword>
<evidence type="ECO:0000259" key="13">
    <source>
        <dbReference type="PROSITE" id="PS50110"/>
    </source>
</evidence>
<evidence type="ECO:0000256" key="3">
    <source>
        <dbReference type="ARBA" id="ARBA00022553"/>
    </source>
</evidence>
<name>A0A410JWR5_9BACT</name>
<protein>
    <submittedName>
        <fullName evidence="14">Sigma-54-dependent Fis family transcriptional regulator</fullName>
    </submittedName>
</protein>
<comment type="subcellular location">
    <subcellularLocation>
        <location evidence="1">Cytoplasm</location>
    </subcellularLocation>
</comment>
<proteinExistence type="predicted"/>
<evidence type="ECO:0000259" key="12">
    <source>
        <dbReference type="PROSITE" id="PS50045"/>
    </source>
</evidence>
<feature type="domain" description="Response regulatory" evidence="13">
    <location>
        <begin position="3"/>
        <end position="117"/>
    </location>
</feature>
<evidence type="ECO:0000256" key="11">
    <source>
        <dbReference type="PROSITE-ProRule" id="PRU00169"/>
    </source>
</evidence>
<keyword evidence="3 11" id="KW-0597">Phosphoprotein</keyword>
<dbReference type="InterPro" id="IPR011006">
    <property type="entry name" value="CheY-like_superfamily"/>
</dbReference>
<feature type="domain" description="Sigma-54 factor interaction" evidence="12">
    <location>
        <begin position="142"/>
        <end position="371"/>
    </location>
</feature>
<dbReference type="GO" id="GO:0000160">
    <property type="term" value="P:phosphorelay signal transduction system"/>
    <property type="evidence" value="ECO:0007669"/>
    <property type="project" value="UniProtKB-KW"/>
</dbReference>
<dbReference type="GO" id="GO:0005524">
    <property type="term" value="F:ATP binding"/>
    <property type="evidence" value="ECO:0007669"/>
    <property type="project" value="UniProtKB-KW"/>
</dbReference>
<keyword evidence="6" id="KW-0902">Two-component regulatory system</keyword>